<evidence type="ECO:0000313" key="5">
    <source>
        <dbReference type="Proteomes" id="UP000739538"/>
    </source>
</evidence>
<dbReference type="SUPFAM" id="SSF75304">
    <property type="entry name" value="Amidase signature (AS) enzymes"/>
    <property type="match status" value="1"/>
</dbReference>
<name>A0A956NBV6_UNCEI</name>
<protein>
    <submittedName>
        <fullName evidence="4">Amidase</fullName>
    </submittedName>
</protein>
<evidence type="ECO:0000313" key="4">
    <source>
        <dbReference type="EMBL" id="MCA9755073.1"/>
    </source>
</evidence>
<dbReference type="InterPro" id="IPR000120">
    <property type="entry name" value="Amidase"/>
</dbReference>
<dbReference type="InterPro" id="IPR036928">
    <property type="entry name" value="AS_sf"/>
</dbReference>
<evidence type="ECO:0000256" key="2">
    <source>
        <dbReference type="SAM" id="Phobius"/>
    </source>
</evidence>
<accession>A0A956NBV6</accession>
<dbReference type="AlphaFoldDB" id="A0A956NBV6"/>
<dbReference type="Gene3D" id="3.90.1300.10">
    <property type="entry name" value="Amidase signature (AS) domain"/>
    <property type="match status" value="1"/>
</dbReference>
<reference evidence="4" key="1">
    <citation type="submission" date="2020-04" db="EMBL/GenBank/DDBJ databases">
        <authorList>
            <person name="Zhang T."/>
        </authorList>
    </citation>
    <scope>NUCLEOTIDE SEQUENCE</scope>
    <source>
        <strain evidence="4">HKST-UBA02</strain>
    </source>
</reference>
<proteinExistence type="predicted"/>
<keyword evidence="2" id="KW-0812">Transmembrane</keyword>
<dbReference type="Pfam" id="PF01425">
    <property type="entry name" value="Amidase"/>
    <property type="match status" value="1"/>
</dbReference>
<organism evidence="4 5">
    <name type="scientific">Eiseniibacteriota bacterium</name>
    <dbReference type="NCBI Taxonomy" id="2212470"/>
    <lineage>
        <taxon>Bacteria</taxon>
        <taxon>Candidatus Eiseniibacteriota</taxon>
    </lineage>
</organism>
<keyword evidence="2" id="KW-0472">Membrane</keyword>
<evidence type="ECO:0000256" key="1">
    <source>
        <dbReference type="SAM" id="MobiDB-lite"/>
    </source>
</evidence>
<sequence length="614" mass="65624">MGRDTDANRRVTHERREKKIRRRDALRLLGGTALAGAGISAGAGMSGGQTEPSLPSDDQIRGAEWLAGLEYTHEERELLREDLAGTLEEFRAIRAVPLDNSVAPSLRFDPLPPAGPGVPATIDSAAVDAGDSAKGDGVGAAAIPGPPPISSAPGSPDDVAFAGIRELAGWLSGRALSSVELTELYLGRLDRWDPDLHCVIEETREIALRVAKEADGARARGESVSPIHGIPWGAKDLLSVEGTRTTWGAKPYEAQTRNETATVAKRLLAAGSPLLAKLSVGALAWGDVWFGGTTKNPWNLEQGSSGSSAGPAAATAAGLCGFSIGTETWGSIISPSTRCGVTGLRPTYGRVSKSGAMALSWTMDKIGPICRRVEDCAWVLAAIQGPDGLDPNALAVPNSRWPGRNPKEIRVGYVAKLFDEDRTEGIEDEAEKTAAREWETHDRAVLEVLRGLGWELVPVALPEDVPIGPLGLILTAEATTAFDELTRSGRDEELTRQERFAWPNVFRQGQLIPAVEYIRASRIRTLLRHAMERVFETVDVFVVPSYGGNHLLATNLTGHPSLCVPNGFRSGDGTPTSITFTGRLLGESDLLTVGKAYQEATTFHLERPPVGRSK</sequence>
<feature type="region of interest" description="Disordered" evidence="1">
    <location>
        <begin position="37"/>
        <end position="58"/>
    </location>
</feature>
<feature type="region of interest" description="Disordered" evidence="1">
    <location>
        <begin position="130"/>
        <end position="154"/>
    </location>
</feature>
<dbReference type="PANTHER" id="PTHR11895:SF73">
    <property type="entry name" value="AMIDASE FAMILY PROTEIN"/>
    <property type="match status" value="1"/>
</dbReference>
<dbReference type="InterPro" id="IPR023631">
    <property type="entry name" value="Amidase_dom"/>
</dbReference>
<keyword evidence="2" id="KW-1133">Transmembrane helix</keyword>
<evidence type="ECO:0000259" key="3">
    <source>
        <dbReference type="Pfam" id="PF01425"/>
    </source>
</evidence>
<dbReference type="PANTHER" id="PTHR11895">
    <property type="entry name" value="TRANSAMIDASE"/>
    <property type="match status" value="1"/>
</dbReference>
<feature type="domain" description="Amidase" evidence="3">
    <location>
        <begin position="180"/>
        <end position="546"/>
    </location>
</feature>
<feature type="transmembrane region" description="Helical" evidence="2">
    <location>
        <begin position="25"/>
        <end position="45"/>
    </location>
</feature>
<dbReference type="GO" id="GO:0050567">
    <property type="term" value="F:glutaminyl-tRNA synthase (glutamine-hydrolyzing) activity"/>
    <property type="evidence" value="ECO:0007669"/>
    <property type="project" value="TreeGrafter"/>
</dbReference>
<dbReference type="EMBL" id="JAGQHS010000015">
    <property type="protein sequence ID" value="MCA9755073.1"/>
    <property type="molecule type" value="Genomic_DNA"/>
</dbReference>
<dbReference type="Proteomes" id="UP000739538">
    <property type="component" value="Unassembled WGS sequence"/>
</dbReference>
<comment type="caution">
    <text evidence="4">The sequence shown here is derived from an EMBL/GenBank/DDBJ whole genome shotgun (WGS) entry which is preliminary data.</text>
</comment>
<reference evidence="4" key="2">
    <citation type="journal article" date="2021" name="Microbiome">
        <title>Successional dynamics and alternative stable states in a saline activated sludge microbial community over 9 years.</title>
        <authorList>
            <person name="Wang Y."/>
            <person name="Ye J."/>
            <person name="Ju F."/>
            <person name="Liu L."/>
            <person name="Boyd J.A."/>
            <person name="Deng Y."/>
            <person name="Parks D.H."/>
            <person name="Jiang X."/>
            <person name="Yin X."/>
            <person name="Woodcroft B.J."/>
            <person name="Tyson G.W."/>
            <person name="Hugenholtz P."/>
            <person name="Polz M.F."/>
            <person name="Zhang T."/>
        </authorList>
    </citation>
    <scope>NUCLEOTIDE SEQUENCE</scope>
    <source>
        <strain evidence="4">HKST-UBA02</strain>
    </source>
</reference>
<gene>
    <name evidence="4" type="ORF">KDA27_04660</name>
</gene>